<dbReference type="SUPFAM" id="SSF50475">
    <property type="entry name" value="FMN-binding split barrel"/>
    <property type="match status" value="1"/>
</dbReference>
<evidence type="ECO:0000313" key="2">
    <source>
        <dbReference type="Proteomes" id="UP000886752"/>
    </source>
</evidence>
<dbReference type="EMBL" id="DXHV01000008">
    <property type="protein sequence ID" value="HIV99700.1"/>
    <property type="molecule type" value="Genomic_DNA"/>
</dbReference>
<reference evidence="1" key="1">
    <citation type="journal article" date="2021" name="PeerJ">
        <title>Extensive microbial diversity within the chicken gut microbiome revealed by metagenomics and culture.</title>
        <authorList>
            <person name="Gilroy R."/>
            <person name="Ravi A."/>
            <person name="Getino M."/>
            <person name="Pursley I."/>
            <person name="Horton D.L."/>
            <person name="Alikhan N.F."/>
            <person name="Baker D."/>
            <person name="Gharbi K."/>
            <person name="Hall N."/>
            <person name="Watson M."/>
            <person name="Adriaenssens E.M."/>
            <person name="Foster-Nyarko E."/>
            <person name="Jarju S."/>
            <person name="Secka A."/>
            <person name="Antonio M."/>
            <person name="Oren A."/>
            <person name="Chaudhuri R.R."/>
            <person name="La Ragione R."/>
            <person name="Hildebrand F."/>
            <person name="Pallen M.J."/>
        </authorList>
    </citation>
    <scope>NUCLEOTIDE SEQUENCE</scope>
    <source>
        <strain evidence="1">ChiHecec2B26-446</strain>
    </source>
</reference>
<dbReference type="AlphaFoldDB" id="A0A9D1PUZ1"/>
<gene>
    <name evidence="1" type="ORF">H9894_00685</name>
</gene>
<dbReference type="Gene3D" id="2.30.110.10">
    <property type="entry name" value="Electron Transport, Fmn-binding Protein, Chain A"/>
    <property type="match status" value="1"/>
</dbReference>
<name>A0A9D1PUZ1_9BACT</name>
<evidence type="ECO:0000313" key="1">
    <source>
        <dbReference type="EMBL" id="HIV99700.1"/>
    </source>
</evidence>
<dbReference type="PANTHER" id="PTHR34071:SF2">
    <property type="entry name" value="FLAVIN-NUCLEOTIDE-BINDING PROTEIN"/>
    <property type="match status" value="1"/>
</dbReference>
<dbReference type="Proteomes" id="UP000886752">
    <property type="component" value="Unassembled WGS sequence"/>
</dbReference>
<organism evidence="1 2">
    <name type="scientific">Candidatus Desulfovibrio intestinipullorum</name>
    <dbReference type="NCBI Taxonomy" id="2838536"/>
    <lineage>
        <taxon>Bacteria</taxon>
        <taxon>Pseudomonadati</taxon>
        <taxon>Thermodesulfobacteriota</taxon>
        <taxon>Desulfovibrionia</taxon>
        <taxon>Desulfovibrionales</taxon>
        <taxon>Desulfovibrionaceae</taxon>
        <taxon>Desulfovibrio</taxon>
    </lineage>
</organism>
<dbReference type="InterPro" id="IPR012349">
    <property type="entry name" value="Split_barrel_FMN-bd"/>
</dbReference>
<dbReference type="PANTHER" id="PTHR34071">
    <property type="entry name" value="5-NITROIMIDAZOLE ANTIBIOTICS RESISTANCE PROTEIN, NIMA-FAMILY-RELATED PROTEIN-RELATED"/>
    <property type="match status" value="1"/>
</dbReference>
<accession>A0A9D1PUZ1</accession>
<dbReference type="InterPro" id="IPR024747">
    <property type="entry name" value="Pyridox_Oxase-rel"/>
</dbReference>
<reference evidence="1" key="2">
    <citation type="submission" date="2021-04" db="EMBL/GenBank/DDBJ databases">
        <authorList>
            <person name="Gilroy R."/>
        </authorList>
    </citation>
    <scope>NUCLEOTIDE SEQUENCE</scope>
    <source>
        <strain evidence="1">ChiHecec2B26-446</strain>
    </source>
</reference>
<proteinExistence type="predicted"/>
<comment type="caution">
    <text evidence="1">The sequence shown here is derived from an EMBL/GenBank/DDBJ whole genome shotgun (WGS) entry which is preliminary data.</text>
</comment>
<sequence length="172" mass="19583">MFRPLRRTRQELPQDVCQRLLAENTYGVLAVLGDEDYPYAVPLNYVCRDNCLYMHCAREGHKIDALRKSPRASFCVVDAHEIDTKLLTTHYRSVIAFGTVRIVEDREEVRAAVSHLSLTLAPSNRAGLEEELRTLLDKTTILEFRIEHCTGKEENTLAAARRKAAQEAQAQE</sequence>
<protein>
    <submittedName>
        <fullName evidence="1">Pyridoxamine 5'-phosphate oxidase family protein</fullName>
    </submittedName>
</protein>
<dbReference type="Pfam" id="PF12900">
    <property type="entry name" value="Pyridox_ox_2"/>
    <property type="match status" value="1"/>
</dbReference>